<protein>
    <submittedName>
        <fullName evidence="1">Uncharacterized protein</fullName>
    </submittedName>
</protein>
<dbReference type="OrthoDB" id="6428446at2759"/>
<reference evidence="1" key="1">
    <citation type="submission" date="2013-04" db="EMBL/GenBank/DDBJ databases">
        <authorList>
            <person name="Qu J."/>
            <person name="Murali S.C."/>
            <person name="Bandaranaike D."/>
            <person name="Bellair M."/>
            <person name="Blankenburg K."/>
            <person name="Chao H."/>
            <person name="Dinh H."/>
            <person name="Doddapaneni H."/>
            <person name="Downs B."/>
            <person name="Dugan-Rocha S."/>
            <person name="Elkadiri S."/>
            <person name="Gnanaolivu R.D."/>
            <person name="Hernandez B."/>
            <person name="Javaid M."/>
            <person name="Jayaseelan J.C."/>
            <person name="Lee S."/>
            <person name="Li M."/>
            <person name="Ming W."/>
            <person name="Munidasa M."/>
            <person name="Muniz J."/>
            <person name="Nguyen L."/>
            <person name="Ongeri F."/>
            <person name="Osuji N."/>
            <person name="Pu L.-L."/>
            <person name="Puazo M."/>
            <person name="Qu C."/>
            <person name="Quiroz J."/>
            <person name="Raj R."/>
            <person name="Weissenberger G."/>
            <person name="Xin Y."/>
            <person name="Zou X."/>
            <person name="Han Y."/>
            <person name="Richards S."/>
            <person name="Worley K."/>
            <person name="Muzny D."/>
            <person name="Gibbs R."/>
        </authorList>
    </citation>
    <scope>NUCLEOTIDE SEQUENCE</scope>
    <source>
        <strain evidence="1">Sampled in the wild</strain>
    </source>
</reference>
<evidence type="ECO:0000313" key="2">
    <source>
        <dbReference type="Proteomes" id="UP000792457"/>
    </source>
</evidence>
<name>A0A8K0P7B4_LADFU</name>
<dbReference type="AlphaFoldDB" id="A0A8K0P7B4"/>
<dbReference type="EMBL" id="KZ308844">
    <property type="protein sequence ID" value="KAG8234768.1"/>
    <property type="molecule type" value="Genomic_DNA"/>
</dbReference>
<organism evidence="1 2">
    <name type="scientific">Ladona fulva</name>
    <name type="common">Scarce chaser dragonfly</name>
    <name type="synonym">Libellula fulva</name>
    <dbReference type="NCBI Taxonomy" id="123851"/>
    <lineage>
        <taxon>Eukaryota</taxon>
        <taxon>Metazoa</taxon>
        <taxon>Ecdysozoa</taxon>
        <taxon>Arthropoda</taxon>
        <taxon>Hexapoda</taxon>
        <taxon>Insecta</taxon>
        <taxon>Pterygota</taxon>
        <taxon>Palaeoptera</taxon>
        <taxon>Odonata</taxon>
        <taxon>Epiprocta</taxon>
        <taxon>Anisoptera</taxon>
        <taxon>Libelluloidea</taxon>
        <taxon>Libellulidae</taxon>
        <taxon>Ladona</taxon>
    </lineage>
</organism>
<keyword evidence="2" id="KW-1185">Reference proteome</keyword>
<dbReference type="Proteomes" id="UP000792457">
    <property type="component" value="Unassembled WGS sequence"/>
</dbReference>
<proteinExistence type="predicted"/>
<sequence>MDPMTSCPATSVPVPAGVVVHGVIQFLHARGFKSIEIHQQLVSVYGEGVMSESMAGRHSLEDESGRSRPSLVTAELAAKVDNAVCEDRHSTVDELHECIP</sequence>
<reference evidence="1" key="2">
    <citation type="submission" date="2017-10" db="EMBL/GenBank/DDBJ databases">
        <title>Ladona fulva Genome sequencing and assembly.</title>
        <authorList>
            <person name="Murali S."/>
            <person name="Richards S."/>
            <person name="Bandaranaike D."/>
            <person name="Bellair M."/>
            <person name="Blankenburg K."/>
            <person name="Chao H."/>
            <person name="Dinh H."/>
            <person name="Doddapaneni H."/>
            <person name="Dugan-Rocha S."/>
            <person name="Elkadiri S."/>
            <person name="Gnanaolivu R."/>
            <person name="Hernandez B."/>
            <person name="Skinner E."/>
            <person name="Javaid M."/>
            <person name="Lee S."/>
            <person name="Li M."/>
            <person name="Ming W."/>
            <person name="Munidasa M."/>
            <person name="Muniz J."/>
            <person name="Nguyen L."/>
            <person name="Hughes D."/>
            <person name="Osuji N."/>
            <person name="Pu L.-L."/>
            <person name="Puazo M."/>
            <person name="Qu C."/>
            <person name="Quiroz J."/>
            <person name="Raj R."/>
            <person name="Weissenberger G."/>
            <person name="Xin Y."/>
            <person name="Zou X."/>
            <person name="Han Y."/>
            <person name="Worley K."/>
            <person name="Muzny D."/>
            <person name="Gibbs R."/>
        </authorList>
    </citation>
    <scope>NUCLEOTIDE SEQUENCE</scope>
    <source>
        <strain evidence="1">Sampled in the wild</strain>
    </source>
</reference>
<accession>A0A8K0P7B4</accession>
<gene>
    <name evidence="1" type="ORF">J437_LFUL006600</name>
</gene>
<comment type="caution">
    <text evidence="1">The sequence shown here is derived from an EMBL/GenBank/DDBJ whole genome shotgun (WGS) entry which is preliminary data.</text>
</comment>
<evidence type="ECO:0000313" key="1">
    <source>
        <dbReference type="EMBL" id="KAG8234768.1"/>
    </source>
</evidence>